<feature type="region of interest" description="Disordered" evidence="1">
    <location>
        <begin position="640"/>
        <end position="660"/>
    </location>
</feature>
<dbReference type="EMBL" id="JANEYG010000013">
    <property type="protein sequence ID" value="KAJ8920691.1"/>
    <property type="molecule type" value="Genomic_DNA"/>
</dbReference>
<dbReference type="GO" id="GO:0042742">
    <property type="term" value="P:defense response to bacterium"/>
    <property type="evidence" value="ECO:0007669"/>
    <property type="project" value="InterPro"/>
</dbReference>
<dbReference type="Proteomes" id="UP001159042">
    <property type="component" value="Unassembled WGS sequence"/>
</dbReference>
<dbReference type="Pfam" id="PF06286">
    <property type="entry name" value="Coleoptericin"/>
    <property type="match status" value="9"/>
</dbReference>
<keyword evidence="4" id="KW-1185">Reference proteome</keyword>
<protein>
    <submittedName>
        <fullName evidence="3">Uncharacterized protein</fullName>
    </submittedName>
</protein>
<feature type="region of interest" description="Disordered" evidence="1">
    <location>
        <begin position="256"/>
        <end position="287"/>
    </location>
</feature>
<dbReference type="GO" id="GO:0005576">
    <property type="term" value="C:extracellular region"/>
    <property type="evidence" value="ECO:0007669"/>
    <property type="project" value="InterPro"/>
</dbReference>
<comment type="caution">
    <text evidence="3">The sequence shown here is derived from an EMBL/GenBank/DDBJ whole genome shotgun (WGS) entry which is preliminary data.</text>
</comment>
<feature type="region of interest" description="Disordered" evidence="1">
    <location>
        <begin position="21"/>
        <end position="62"/>
    </location>
</feature>
<dbReference type="AlphaFoldDB" id="A0AAV8W3J2"/>
<feature type="region of interest" description="Disordered" evidence="1">
    <location>
        <begin position="183"/>
        <end position="214"/>
    </location>
</feature>
<evidence type="ECO:0000256" key="2">
    <source>
        <dbReference type="SAM" id="SignalP"/>
    </source>
</evidence>
<proteinExistence type="predicted"/>
<reference evidence="3 4" key="1">
    <citation type="journal article" date="2023" name="Insect Mol. Biol.">
        <title>Genome sequencing provides insights into the evolution of gene families encoding plant cell wall-degrading enzymes in longhorned beetles.</title>
        <authorList>
            <person name="Shin N.R."/>
            <person name="Okamura Y."/>
            <person name="Kirsch R."/>
            <person name="Pauchet Y."/>
        </authorList>
    </citation>
    <scope>NUCLEOTIDE SEQUENCE [LARGE SCALE GENOMIC DNA]</scope>
    <source>
        <strain evidence="3">EAD_L_NR</strain>
    </source>
</reference>
<feature type="compositionally biased region" description="Basic and acidic residues" evidence="1">
    <location>
        <begin position="134"/>
        <end position="149"/>
    </location>
</feature>
<feature type="region of interest" description="Disordered" evidence="1">
    <location>
        <begin position="329"/>
        <end position="360"/>
    </location>
</feature>
<sequence>MILQLQLLLLVALLVSGSDESERQKRSLQPGAPNVNNKDQPWQLDPHIERDGNGNTRTDVNIKHHGDRHDAEAGWSKVVRGPNKAKPTWHVGGTYRWRRTDVNIKHHGDRHDAEAGWSKVVRGPNKAKPTGRRGTTDGEGRFNPGHQHDAEAGWSKVVRGPNKAKPTWHVGGTYRWRRSLQPGAPNVNNKDQPWQLDPHIERDGNGNTRTDVNIKHHGDRHDAEAGWSKVVRGPNKAKPTWHVGGTYRWRRSLQPGAPNVNNKDQPWQLDPHIERDGNGNTRTDVNIKHHGDRHDAEAGWSKVVRGPNKAKPTWHVGGTYRWRRSLQPGAPNVNNKDQPWQLDPHIERDGNGNTRTDVNIKHHGDRHDAEAGWSKVVRGPNKAKPTWHVGGTYRWRRSLQPGAPNVNNKDQPWQLDPHIERDGNGNTRTDVNIKHHGDRHDAEAGWSKVVRGPNKAKPTWHREAHQPWQLDPHIERDGNGNTRTDVNIKHHGDRHDAEAGWSKVVRGPNKAKPTWHVGGTYRWRRALQPGAPNVNNKDQPWQLDPHIERDGNGNTRTDVNIKHHGDRHDAEAGWSKVVRGPNKAKPTWHVGGTYRWRRSIQSDASELIAGIEDAIEPLESNYNTESDEEESAIRLKISTEEDDEDKPWRFNPNLDRGEDGNTKANINIERHGENHGIEAGWSKVIDGPNKAKPTWHVGGSFKW</sequence>
<evidence type="ECO:0000256" key="1">
    <source>
        <dbReference type="SAM" id="MobiDB-lite"/>
    </source>
</evidence>
<feature type="chain" id="PRO_5043776358" evidence="2">
    <location>
        <begin position="18"/>
        <end position="703"/>
    </location>
</feature>
<accession>A0AAV8W3J2</accession>
<gene>
    <name evidence="3" type="ORF">NQ315_004830</name>
</gene>
<feature type="signal peptide" evidence="2">
    <location>
        <begin position="1"/>
        <end position="17"/>
    </location>
</feature>
<evidence type="ECO:0000313" key="3">
    <source>
        <dbReference type="EMBL" id="KAJ8920691.1"/>
    </source>
</evidence>
<organism evidence="3 4">
    <name type="scientific">Exocentrus adspersus</name>
    <dbReference type="NCBI Taxonomy" id="1586481"/>
    <lineage>
        <taxon>Eukaryota</taxon>
        <taxon>Metazoa</taxon>
        <taxon>Ecdysozoa</taxon>
        <taxon>Arthropoda</taxon>
        <taxon>Hexapoda</taxon>
        <taxon>Insecta</taxon>
        <taxon>Pterygota</taxon>
        <taxon>Neoptera</taxon>
        <taxon>Endopterygota</taxon>
        <taxon>Coleoptera</taxon>
        <taxon>Polyphaga</taxon>
        <taxon>Cucujiformia</taxon>
        <taxon>Chrysomeloidea</taxon>
        <taxon>Cerambycidae</taxon>
        <taxon>Lamiinae</taxon>
        <taxon>Acanthocinini</taxon>
        <taxon>Exocentrus</taxon>
    </lineage>
</organism>
<name>A0AAV8W3J2_9CUCU</name>
<feature type="region of interest" description="Disordered" evidence="1">
    <location>
        <begin position="121"/>
        <end position="149"/>
    </location>
</feature>
<dbReference type="InterPro" id="IPR009382">
    <property type="entry name" value="Coleoptericin"/>
</dbReference>
<feature type="region of interest" description="Disordered" evidence="1">
    <location>
        <begin position="402"/>
        <end position="433"/>
    </location>
</feature>
<evidence type="ECO:0000313" key="4">
    <source>
        <dbReference type="Proteomes" id="UP001159042"/>
    </source>
</evidence>
<keyword evidence="2" id="KW-0732">Signal</keyword>